<sequence>MKVGIFMDLLTYLGITTEAVSPEQVQLKLAVQPQVQQPYGLLHGGINAVLAETAASLGANASLKKPQVAVGVAVETHHLSAVTAGTLWTVATPIRLGHQLQVWQAKTYQTPGQWTSVSTVTLKVQTLS</sequence>
<dbReference type="Pfam" id="PF03061">
    <property type="entry name" value="4HBT"/>
    <property type="match status" value="1"/>
</dbReference>
<gene>
    <name evidence="4" type="ORF">FC07_GL001023</name>
</gene>
<dbReference type="AlphaFoldDB" id="A0A0R1H8K5"/>
<feature type="domain" description="Thioesterase" evidence="3">
    <location>
        <begin position="39"/>
        <end position="110"/>
    </location>
</feature>
<dbReference type="PANTHER" id="PTHR43240:SF5">
    <property type="entry name" value="1,4-DIHYDROXY-2-NAPHTHOYL-COA THIOESTERASE 1"/>
    <property type="match status" value="1"/>
</dbReference>
<protein>
    <recommendedName>
        <fullName evidence="3">Thioesterase domain-containing protein</fullName>
    </recommendedName>
</protein>
<dbReference type="STRING" id="1423726.FC07_GL001023"/>
<evidence type="ECO:0000259" key="3">
    <source>
        <dbReference type="Pfam" id="PF03061"/>
    </source>
</evidence>
<dbReference type="Gene3D" id="3.10.129.10">
    <property type="entry name" value="Hotdog Thioesterase"/>
    <property type="match status" value="1"/>
</dbReference>
<dbReference type="GO" id="GO:0005829">
    <property type="term" value="C:cytosol"/>
    <property type="evidence" value="ECO:0007669"/>
    <property type="project" value="TreeGrafter"/>
</dbReference>
<evidence type="ECO:0000313" key="4">
    <source>
        <dbReference type="EMBL" id="KRK40308.1"/>
    </source>
</evidence>
<dbReference type="PANTHER" id="PTHR43240">
    <property type="entry name" value="1,4-DIHYDROXY-2-NAPHTHOYL-COA THIOESTERASE 1"/>
    <property type="match status" value="1"/>
</dbReference>
<evidence type="ECO:0000313" key="5">
    <source>
        <dbReference type="Proteomes" id="UP000051461"/>
    </source>
</evidence>
<evidence type="ECO:0000256" key="1">
    <source>
        <dbReference type="ARBA" id="ARBA00008324"/>
    </source>
</evidence>
<keyword evidence="5" id="KW-1185">Reference proteome</keyword>
<dbReference type="EMBL" id="AZDA01000017">
    <property type="protein sequence ID" value="KRK40308.1"/>
    <property type="molecule type" value="Genomic_DNA"/>
</dbReference>
<proteinExistence type="inferred from homology"/>
<dbReference type="SUPFAM" id="SSF54637">
    <property type="entry name" value="Thioesterase/thiol ester dehydrase-isomerase"/>
    <property type="match status" value="1"/>
</dbReference>
<dbReference type="PATRIC" id="fig|1423726.3.peg.1057"/>
<dbReference type="InterPro" id="IPR003736">
    <property type="entry name" value="PAAI_dom"/>
</dbReference>
<comment type="caution">
    <text evidence="4">The sequence shown here is derived from an EMBL/GenBank/DDBJ whole genome shotgun (WGS) entry which is preliminary data.</text>
</comment>
<dbReference type="NCBIfam" id="TIGR00369">
    <property type="entry name" value="unchar_dom_1"/>
    <property type="match status" value="1"/>
</dbReference>
<organism evidence="4 5">
    <name type="scientific">Loigolactobacillus bifermentans DSM 20003</name>
    <dbReference type="NCBI Taxonomy" id="1423726"/>
    <lineage>
        <taxon>Bacteria</taxon>
        <taxon>Bacillati</taxon>
        <taxon>Bacillota</taxon>
        <taxon>Bacilli</taxon>
        <taxon>Lactobacillales</taxon>
        <taxon>Lactobacillaceae</taxon>
        <taxon>Loigolactobacillus</taxon>
    </lineage>
</organism>
<dbReference type="InterPro" id="IPR029069">
    <property type="entry name" value="HotDog_dom_sf"/>
</dbReference>
<evidence type="ECO:0000256" key="2">
    <source>
        <dbReference type="ARBA" id="ARBA00022801"/>
    </source>
</evidence>
<keyword evidence="2" id="KW-0378">Hydrolase</keyword>
<dbReference type="GO" id="GO:0061522">
    <property type="term" value="F:1,4-dihydroxy-2-naphthoyl-CoA thioesterase activity"/>
    <property type="evidence" value="ECO:0007669"/>
    <property type="project" value="TreeGrafter"/>
</dbReference>
<name>A0A0R1H8K5_9LACO</name>
<dbReference type="InterPro" id="IPR006683">
    <property type="entry name" value="Thioestr_dom"/>
</dbReference>
<dbReference type="Proteomes" id="UP000051461">
    <property type="component" value="Unassembled WGS sequence"/>
</dbReference>
<accession>A0A0R1H8K5</accession>
<comment type="similarity">
    <text evidence="1">Belongs to the thioesterase PaaI family.</text>
</comment>
<reference evidence="4 5" key="1">
    <citation type="journal article" date="2015" name="Genome Announc.">
        <title>Expanding the biotechnology potential of lactobacilli through comparative genomics of 213 strains and associated genera.</title>
        <authorList>
            <person name="Sun Z."/>
            <person name="Harris H.M."/>
            <person name="McCann A."/>
            <person name="Guo C."/>
            <person name="Argimon S."/>
            <person name="Zhang W."/>
            <person name="Yang X."/>
            <person name="Jeffery I.B."/>
            <person name="Cooney J.C."/>
            <person name="Kagawa T.F."/>
            <person name="Liu W."/>
            <person name="Song Y."/>
            <person name="Salvetti E."/>
            <person name="Wrobel A."/>
            <person name="Rasinkangas P."/>
            <person name="Parkhill J."/>
            <person name="Rea M.C."/>
            <person name="O'Sullivan O."/>
            <person name="Ritari J."/>
            <person name="Douillard F.P."/>
            <person name="Paul Ross R."/>
            <person name="Yang R."/>
            <person name="Briner A.E."/>
            <person name="Felis G.E."/>
            <person name="de Vos W.M."/>
            <person name="Barrangou R."/>
            <person name="Klaenhammer T.R."/>
            <person name="Caufield P.W."/>
            <person name="Cui Y."/>
            <person name="Zhang H."/>
            <person name="O'Toole P.W."/>
        </authorList>
    </citation>
    <scope>NUCLEOTIDE SEQUENCE [LARGE SCALE GENOMIC DNA]</scope>
    <source>
        <strain evidence="4 5">DSM 20003</strain>
    </source>
</reference>
<dbReference type="CDD" id="cd03443">
    <property type="entry name" value="PaaI_thioesterase"/>
    <property type="match status" value="1"/>
</dbReference>